<keyword evidence="3" id="KW-1185">Reference proteome</keyword>
<dbReference type="Proteomes" id="UP001500279">
    <property type="component" value="Unassembled WGS sequence"/>
</dbReference>
<dbReference type="Pfam" id="PF05171">
    <property type="entry name" value="HemS"/>
    <property type="match status" value="2"/>
</dbReference>
<dbReference type="Gene3D" id="3.40.1570.10">
    <property type="entry name" value="HemS/ChuS/ChuX like domains"/>
    <property type="match status" value="2"/>
</dbReference>
<comment type="caution">
    <text evidence="2">The sequence shown here is derived from an EMBL/GenBank/DDBJ whole genome shotgun (WGS) entry which is preliminary data.</text>
</comment>
<evidence type="ECO:0000313" key="2">
    <source>
        <dbReference type="EMBL" id="GAA0751762.1"/>
    </source>
</evidence>
<evidence type="ECO:0000313" key="3">
    <source>
        <dbReference type="Proteomes" id="UP001500279"/>
    </source>
</evidence>
<reference evidence="2 3" key="1">
    <citation type="journal article" date="2019" name="Int. J. Syst. Evol. Microbiol.">
        <title>The Global Catalogue of Microorganisms (GCM) 10K type strain sequencing project: providing services to taxonomists for standard genome sequencing and annotation.</title>
        <authorList>
            <consortium name="The Broad Institute Genomics Platform"/>
            <consortium name="The Broad Institute Genome Sequencing Center for Infectious Disease"/>
            <person name="Wu L."/>
            <person name="Ma J."/>
        </authorList>
    </citation>
    <scope>NUCLEOTIDE SEQUENCE [LARGE SCALE GENOMIC DNA]</scope>
    <source>
        <strain evidence="2 3">JCM 15503</strain>
    </source>
</reference>
<protein>
    <recommendedName>
        <fullName evidence="1">Haemin-degrading HemS/ChuX domain-containing protein</fullName>
    </recommendedName>
</protein>
<dbReference type="CDD" id="cd16831">
    <property type="entry name" value="HemS-like_C"/>
    <property type="match status" value="1"/>
</dbReference>
<dbReference type="SUPFAM" id="SSF144064">
    <property type="entry name" value="Heme iron utilization protein-like"/>
    <property type="match status" value="1"/>
</dbReference>
<feature type="domain" description="Haemin-degrading HemS/ChuX" evidence="1">
    <location>
        <begin position="155"/>
        <end position="284"/>
    </location>
</feature>
<gene>
    <name evidence="2" type="ORF">GCM10009107_24860</name>
</gene>
<dbReference type="InterPro" id="IPR053733">
    <property type="entry name" value="Heme_Transport_Util_sf"/>
</dbReference>
<feature type="domain" description="Haemin-degrading HemS/ChuX" evidence="1">
    <location>
        <begin position="3"/>
        <end position="102"/>
    </location>
</feature>
<dbReference type="InterPro" id="IPR007845">
    <property type="entry name" value="HemS/ChuX_dom"/>
</dbReference>
<proteinExistence type="predicted"/>
<evidence type="ECO:0000259" key="1">
    <source>
        <dbReference type="Pfam" id="PF05171"/>
    </source>
</evidence>
<name>A0ABN1K116_9BURK</name>
<dbReference type="EMBL" id="BAAAEW010000014">
    <property type="protein sequence ID" value="GAA0751762.1"/>
    <property type="molecule type" value="Genomic_DNA"/>
</dbReference>
<sequence length="293" mass="30977">MAGIGALGEVQARTGQAACTLAASSPYGRALLCGDQGHVSGGRLELRLFYAAWARGFAVQEHTANGLQRSLQFFDAQGLPLHEVTLGPRSRVPAFDALVARFAAPAAAQFPQHAANSHAPAACPATRVDPRAFRAGWASMRVPQDFYALLRRHGLTRLAALQLASPEFAQPVDGGAAHEVLARAAQTGLPLSLCCGNPGAVQTCSGPLHHVEVQGPWLQVNDAGLQLQLREDCIASAWRVRLPASEGLVSSLELFDADGRTLAIIGGQRAPGQAERCEWRELLASVALEDSPC</sequence>
<organism evidence="2 3">
    <name type="scientific">Ideonella azotifigens</name>
    <dbReference type="NCBI Taxonomy" id="513160"/>
    <lineage>
        <taxon>Bacteria</taxon>
        <taxon>Pseudomonadati</taxon>
        <taxon>Pseudomonadota</taxon>
        <taxon>Betaproteobacteria</taxon>
        <taxon>Burkholderiales</taxon>
        <taxon>Sphaerotilaceae</taxon>
        <taxon>Ideonella</taxon>
    </lineage>
</organism>
<accession>A0ABN1K116</accession>